<feature type="compositionally biased region" description="Basic and acidic residues" evidence="2">
    <location>
        <begin position="298"/>
        <end position="309"/>
    </location>
</feature>
<accession>A0AAV9BRG0</accession>
<dbReference type="PANTHER" id="PTHR23172:SF19">
    <property type="entry name" value="J DOMAIN-CONTAINING PROTEIN"/>
    <property type="match status" value="1"/>
</dbReference>
<feature type="compositionally biased region" description="Polar residues" evidence="2">
    <location>
        <begin position="334"/>
        <end position="358"/>
    </location>
</feature>
<keyword evidence="4" id="KW-1185">Reference proteome</keyword>
<feature type="region of interest" description="Disordered" evidence="2">
    <location>
        <begin position="274"/>
        <end position="376"/>
    </location>
</feature>
<gene>
    <name evidence="3" type="ORF">QJS04_geneDACA017201</name>
</gene>
<feature type="region of interest" description="Disordered" evidence="2">
    <location>
        <begin position="500"/>
        <end position="686"/>
    </location>
</feature>
<dbReference type="PANTHER" id="PTHR23172">
    <property type="entry name" value="AUXILIN/CYCLIN G-ASSOCIATED KINASE-RELATED"/>
    <property type="match status" value="1"/>
</dbReference>
<dbReference type="GO" id="GO:0030276">
    <property type="term" value="F:clathrin binding"/>
    <property type="evidence" value="ECO:0007669"/>
    <property type="project" value="TreeGrafter"/>
</dbReference>
<feature type="compositionally biased region" description="Basic and acidic residues" evidence="2">
    <location>
        <begin position="808"/>
        <end position="845"/>
    </location>
</feature>
<feature type="compositionally biased region" description="Basic and acidic residues" evidence="2">
    <location>
        <begin position="179"/>
        <end position="188"/>
    </location>
</feature>
<reference evidence="3" key="1">
    <citation type="journal article" date="2023" name="Nat. Commun.">
        <title>Diploid and tetraploid genomes of Acorus and the evolution of monocots.</title>
        <authorList>
            <person name="Ma L."/>
            <person name="Liu K.W."/>
            <person name="Li Z."/>
            <person name="Hsiao Y.Y."/>
            <person name="Qi Y."/>
            <person name="Fu T."/>
            <person name="Tang G.D."/>
            <person name="Zhang D."/>
            <person name="Sun W.H."/>
            <person name="Liu D.K."/>
            <person name="Li Y."/>
            <person name="Chen G.Z."/>
            <person name="Liu X.D."/>
            <person name="Liao X.Y."/>
            <person name="Jiang Y.T."/>
            <person name="Yu X."/>
            <person name="Hao Y."/>
            <person name="Huang J."/>
            <person name="Zhao X.W."/>
            <person name="Ke S."/>
            <person name="Chen Y.Y."/>
            <person name="Wu W.L."/>
            <person name="Hsu J.L."/>
            <person name="Lin Y.F."/>
            <person name="Huang M.D."/>
            <person name="Li C.Y."/>
            <person name="Huang L."/>
            <person name="Wang Z.W."/>
            <person name="Zhao X."/>
            <person name="Zhong W.Y."/>
            <person name="Peng D.H."/>
            <person name="Ahmad S."/>
            <person name="Lan S."/>
            <person name="Zhang J.S."/>
            <person name="Tsai W.C."/>
            <person name="Van de Peer Y."/>
            <person name="Liu Z.J."/>
        </authorList>
    </citation>
    <scope>NUCLEOTIDE SEQUENCE</scope>
    <source>
        <strain evidence="3">SCP</strain>
    </source>
</reference>
<feature type="region of interest" description="Disordered" evidence="2">
    <location>
        <begin position="433"/>
        <end position="456"/>
    </location>
</feature>
<feature type="compositionally biased region" description="Pro residues" evidence="2">
    <location>
        <begin position="395"/>
        <end position="405"/>
    </location>
</feature>
<evidence type="ECO:0000313" key="4">
    <source>
        <dbReference type="Proteomes" id="UP001179952"/>
    </source>
</evidence>
<feature type="region of interest" description="Disordered" evidence="2">
    <location>
        <begin position="702"/>
        <end position="845"/>
    </location>
</feature>
<feature type="compositionally biased region" description="Polar residues" evidence="2">
    <location>
        <begin position="739"/>
        <end position="759"/>
    </location>
</feature>
<dbReference type="GO" id="GO:0072583">
    <property type="term" value="P:clathrin-dependent endocytosis"/>
    <property type="evidence" value="ECO:0007669"/>
    <property type="project" value="TreeGrafter"/>
</dbReference>
<dbReference type="InterPro" id="IPR036869">
    <property type="entry name" value="J_dom_sf"/>
</dbReference>
<dbReference type="SUPFAM" id="SSF46565">
    <property type="entry name" value="Chaperone J-domain"/>
    <property type="match status" value="1"/>
</dbReference>
<sequence length="948" mass="104090">MDDFPDLLGLRPQGKAAPMKPRSASAFEGAFGGPPPPSFASAPSYDSIFHDPLPKKQPQQQQQQLYDDPPPVYDKPVYDDDIFEGVPGLRSSAAPVGGANHEDDIFGSLGAKAPSATVSPPPPPAAPSYDDLLGGFGRAADPEPPRGRRSATLDDVSGGGGGLDDLIPGFGWSRSTPPLKRETSEANHFKASSTSSTTSAPNIIEEPFVVLESASAPQSPPELFADPWEHISVAGSSKSTKIDDSSVSGGVFADGTASDGLANSVPLFTTEIKNETKDKSYLKGGQKTSPANPAAGKEPLERSSAKFVEKSIPNTAPVDNYRESHQTLFDMPTGPSNSYKSAVRSSIRPSETSFNHYESNTHVDMSPKSDENLETSEDIWLSVSEIPLFTQLTSAPPPSRPPPPLVIKQASSFKRDKSSYAGLNAKKKINEFASSSHSTESQQFSKPVSDSLKTSDVSSIDELEDFAMGNSRSYADENADFRANFDELDGNAAAAASAAAMKEAMDKAEAKFKHAREVRERERDARAAKSGELSRQEKDEKASNDAQEREYKERQEKIEREREQREREEKEIERKRLERERERQAVERATREARERAAAEARLRAEKQAVERANAAARERAERAAVQRAQAEARERAAAEAREKAEREKAEKATSEARERATREKAEQERAAVHRAQTDARQRAERAAYERAVAEARERAAAEARGRAAAAEARVRPQKNVNDDIESFFNGMGARANSAPKQRSTTLDPTFGAQVNNRTGPDGTHRTSSGNSSSMRKASSTTSVDEFASLFGGAPSSGEFQEIDGEPEERRRARLERHQRTQERAAKALAEKNERDLQTQRDQAERHRIGETVDGDIKRWAAGKEGNLRALLSTLQYVLWPECGWQPVSLTDLITAASVKKVYRKATLCIHPDKVQQKGANLHQKYIAEKVFDLLKEAWNKFNSEELF</sequence>
<feature type="compositionally biased region" description="Low complexity" evidence="2">
    <location>
        <begin position="56"/>
        <end position="67"/>
    </location>
</feature>
<feature type="region of interest" description="Disordered" evidence="2">
    <location>
        <begin position="391"/>
        <end position="412"/>
    </location>
</feature>
<feature type="compositionally biased region" description="Basic and acidic residues" evidence="2">
    <location>
        <begin position="359"/>
        <end position="371"/>
    </location>
</feature>
<feature type="region of interest" description="Disordered" evidence="2">
    <location>
        <begin position="1"/>
        <end position="202"/>
    </location>
</feature>
<evidence type="ECO:0000256" key="1">
    <source>
        <dbReference type="ARBA" id="ARBA00023054"/>
    </source>
</evidence>
<dbReference type="GO" id="GO:0031982">
    <property type="term" value="C:vesicle"/>
    <property type="evidence" value="ECO:0007669"/>
    <property type="project" value="TreeGrafter"/>
</dbReference>
<feature type="compositionally biased region" description="Polar residues" evidence="2">
    <location>
        <begin position="446"/>
        <end position="456"/>
    </location>
</feature>
<evidence type="ECO:0000256" key="2">
    <source>
        <dbReference type="SAM" id="MobiDB-lite"/>
    </source>
</evidence>
<dbReference type="Proteomes" id="UP001179952">
    <property type="component" value="Unassembled WGS sequence"/>
</dbReference>
<dbReference type="EMBL" id="JAUJYN010000002">
    <property type="protein sequence ID" value="KAK1279087.1"/>
    <property type="molecule type" value="Genomic_DNA"/>
</dbReference>
<reference evidence="3" key="2">
    <citation type="submission" date="2023-06" db="EMBL/GenBank/DDBJ databases">
        <authorList>
            <person name="Ma L."/>
            <person name="Liu K.-W."/>
            <person name="Li Z."/>
            <person name="Hsiao Y.-Y."/>
            <person name="Qi Y."/>
            <person name="Fu T."/>
            <person name="Tang G."/>
            <person name="Zhang D."/>
            <person name="Sun W.-H."/>
            <person name="Liu D.-K."/>
            <person name="Li Y."/>
            <person name="Chen G.-Z."/>
            <person name="Liu X.-D."/>
            <person name="Liao X.-Y."/>
            <person name="Jiang Y.-T."/>
            <person name="Yu X."/>
            <person name="Hao Y."/>
            <person name="Huang J."/>
            <person name="Zhao X.-W."/>
            <person name="Ke S."/>
            <person name="Chen Y.-Y."/>
            <person name="Wu W.-L."/>
            <person name="Hsu J.-L."/>
            <person name="Lin Y.-F."/>
            <person name="Huang M.-D."/>
            <person name="Li C.-Y."/>
            <person name="Huang L."/>
            <person name="Wang Z.-W."/>
            <person name="Zhao X."/>
            <person name="Zhong W.-Y."/>
            <person name="Peng D.-H."/>
            <person name="Ahmad S."/>
            <person name="Lan S."/>
            <person name="Zhang J.-S."/>
            <person name="Tsai W.-C."/>
            <person name="Van De Peer Y."/>
            <person name="Liu Z.-J."/>
        </authorList>
    </citation>
    <scope>NUCLEOTIDE SEQUENCE</scope>
    <source>
        <strain evidence="3">SCP</strain>
        <tissue evidence="3">Leaves</tissue>
    </source>
</reference>
<dbReference type="AlphaFoldDB" id="A0AAV9BRG0"/>
<feature type="compositionally biased region" description="Low complexity" evidence="2">
    <location>
        <begin position="772"/>
        <end position="783"/>
    </location>
</feature>
<keyword evidence="1" id="KW-0175">Coiled coil</keyword>
<dbReference type="Gene3D" id="1.10.287.110">
    <property type="entry name" value="DnaJ domain"/>
    <property type="match status" value="1"/>
</dbReference>
<feature type="compositionally biased region" description="Basic and acidic residues" evidence="2">
    <location>
        <begin position="617"/>
        <end position="686"/>
    </location>
</feature>
<dbReference type="FunFam" id="1.10.287.110:FF:000009">
    <property type="entry name" value="Auxilin-related protein 1"/>
    <property type="match status" value="1"/>
</dbReference>
<feature type="compositionally biased region" description="Basic and acidic residues" evidence="2">
    <location>
        <begin position="503"/>
        <end position="610"/>
    </location>
</feature>
<protein>
    <submittedName>
        <fullName evidence="3">Auxilin-related protein 1</fullName>
    </submittedName>
</protein>
<name>A0AAV9BRG0_ACOGR</name>
<feature type="compositionally biased region" description="Low complexity" evidence="2">
    <location>
        <begin position="433"/>
        <end position="445"/>
    </location>
</feature>
<dbReference type="GO" id="GO:0072318">
    <property type="term" value="P:clathrin coat disassembly"/>
    <property type="evidence" value="ECO:0007669"/>
    <property type="project" value="TreeGrafter"/>
</dbReference>
<evidence type="ECO:0000313" key="3">
    <source>
        <dbReference type="EMBL" id="KAK1279087.1"/>
    </source>
</evidence>
<proteinExistence type="predicted"/>
<dbReference type="GO" id="GO:0005737">
    <property type="term" value="C:cytoplasm"/>
    <property type="evidence" value="ECO:0007669"/>
    <property type="project" value="TreeGrafter"/>
</dbReference>
<comment type="caution">
    <text evidence="3">The sequence shown here is derived from an EMBL/GenBank/DDBJ whole genome shotgun (WGS) entry which is preliminary data.</text>
</comment>
<organism evidence="3 4">
    <name type="scientific">Acorus gramineus</name>
    <name type="common">Dwarf sweet flag</name>
    <dbReference type="NCBI Taxonomy" id="55184"/>
    <lineage>
        <taxon>Eukaryota</taxon>
        <taxon>Viridiplantae</taxon>
        <taxon>Streptophyta</taxon>
        <taxon>Embryophyta</taxon>
        <taxon>Tracheophyta</taxon>
        <taxon>Spermatophyta</taxon>
        <taxon>Magnoliopsida</taxon>
        <taxon>Liliopsida</taxon>
        <taxon>Acoraceae</taxon>
        <taxon>Acorus</taxon>
    </lineage>
</organism>